<dbReference type="AlphaFoldDB" id="A0A9Q8L551"/>
<feature type="region of interest" description="Disordered" evidence="1">
    <location>
        <begin position="16"/>
        <end position="39"/>
    </location>
</feature>
<sequence>MAAYTTAASALVEHRSARRATASTLPPPPPSPPMQPPVAMTSRKLRGTLPRDAMGNIVWGPIPLYEAHLALPRMPPPAPPGPAYVRFDSFHLTPGEKVKMKTLGVDGKLNVLGYCLARRVQYIFEIQPQDGCRCLLDIRDGSYHSLFEWDHENDLPAWVPTQQKGTGHATGPPFGSYTNPTGNGTRPSVNVQSVGSASAPLKFYSSDNPLPSLPSLDLQVAQIGSWMKSIRDTLSGTVTVDGFKGKYDNPGQHFVDACNNAENWCRWIFEFAVNENSRWDTDLIPYIKAKDQGFKGSWWKQLGGELEEMKGTKRRAALASAASPFVKLFAQFDKVDALFSRGQPAKG</sequence>
<gene>
    <name evidence="2" type="ORF">CLAFUR5_00807</name>
</gene>
<feature type="compositionally biased region" description="Pro residues" evidence="1">
    <location>
        <begin position="25"/>
        <end position="36"/>
    </location>
</feature>
<name>A0A9Q8L551_PASFU</name>
<evidence type="ECO:0000313" key="3">
    <source>
        <dbReference type="Proteomes" id="UP000756132"/>
    </source>
</evidence>
<evidence type="ECO:0000313" key="2">
    <source>
        <dbReference type="EMBL" id="UJO10991.1"/>
    </source>
</evidence>
<reference evidence="2" key="1">
    <citation type="submission" date="2021-12" db="EMBL/GenBank/DDBJ databases">
        <authorList>
            <person name="Zaccaron A."/>
            <person name="Stergiopoulos I."/>
        </authorList>
    </citation>
    <scope>NUCLEOTIDE SEQUENCE</scope>
    <source>
        <strain evidence="2">Race5_Kim</strain>
    </source>
</reference>
<dbReference type="RefSeq" id="XP_047755357.1">
    <property type="nucleotide sequence ID" value="XM_047899955.1"/>
</dbReference>
<keyword evidence="3" id="KW-1185">Reference proteome</keyword>
<accession>A0A9Q8L551</accession>
<evidence type="ECO:0000256" key="1">
    <source>
        <dbReference type="SAM" id="MobiDB-lite"/>
    </source>
</evidence>
<dbReference type="EMBL" id="CP090163">
    <property type="protein sequence ID" value="UJO10991.1"/>
    <property type="molecule type" value="Genomic_DNA"/>
</dbReference>
<reference evidence="2" key="2">
    <citation type="journal article" date="2022" name="Microb. Genom.">
        <title>A chromosome-scale genome assembly of the tomato pathogen Cladosporium fulvum reveals a compartmentalized genome architecture and the presence of a dispensable chromosome.</title>
        <authorList>
            <person name="Zaccaron A.Z."/>
            <person name="Chen L.H."/>
            <person name="Samaras A."/>
            <person name="Stergiopoulos I."/>
        </authorList>
    </citation>
    <scope>NUCLEOTIDE SEQUENCE</scope>
    <source>
        <strain evidence="2">Race5_Kim</strain>
    </source>
</reference>
<protein>
    <submittedName>
        <fullName evidence="2">Uncharacterized protein</fullName>
    </submittedName>
</protein>
<dbReference type="GeneID" id="71980685"/>
<proteinExistence type="predicted"/>
<organism evidence="2 3">
    <name type="scientific">Passalora fulva</name>
    <name type="common">Tomato leaf mold</name>
    <name type="synonym">Cladosporium fulvum</name>
    <dbReference type="NCBI Taxonomy" id="5499"/>
    <lineage>
        <taxon>Eukaryota</taxon>
        <taxon>Fungi</taxon>
        <taxon>Dikarya</taxon>
        <taxon>Ascomycota</taxon>
        <taxon>Pezizomycotina</taxon>
        <taxon>Dothideomycetes</taxon>
        <taxon>Dothideomycetidae</taxon>
        <taxon>Mycosphaerellales</taxon>
        <taxon>Mycosphaerellaceae</taxon>
        <taxon>Fulvia</taxon>
    </lineage>
</organism>
<dbReference type="Proteomes" id="UP000756132">
    <property type="component" value="Chromosome 1"/>
</dbReference>
<dbReference type="KEGG" id="ffu:CLAFUR5_00807"/>